<dbReference type="EMBL" id="CDMY01000571">
    <property type="protein sequence ID" value="CEM23654.1"/>
    <property type="molecule type" value="Genomic_DNA"/>
</dbReference>
<dbReference type="VEuPathDB" id="CryptoDB:Vbra_17069"/>
<name>A0A0G4G575_VITBC</name>
<dbReference type="PANTHER" id="PTHR19316">
    <property type="entry name" value="PROTEIN FOLDING REGULATOR"/>
    <property type="match status" value="1"/>
</dbReference>
<dbReference type="InParanoid" id="A0A0G4G575"/>
<organism evidence="1 2">
    <name type="scientific">Vitrella brassicaformis (strain CCMP3155)</name>
    <dbReference type="NCBI Taxonomy" id="1169540"/>
    <lineage>
        <taxon>Eukaryota</taxon>
        <taxon>Sar</taxon>
        <taxon>Alveolata</taxon>
        <taxon>Colpodellida</taxon>
        <taxon>Vitrellaceae</taxon>
        <taxon>Vitrella</taxon>
    </lineage>
</organism>
<keyword evidence="2" id="KW-1185">Reference proteome</keyword>
<protein>
    <recommendedName>
        <fullName evidence="3">Nucleotide exchange factor Fes1 domain-containing protein</fullName>
    </recommendedName>
</protein>
<dbReference type="GO" id="GO:0005783">
    <property type="term" value="C:endoplasmic reticulum"/>
    <property type="evidence" value="ECO:0007669"/>
    <property type="project" value="TreeGrafter"/>
</dbReference>
<dbReference type="STRING" id="1169540.A0A0G4G575"/>
<dbReference type="InterPro" id="IPR011989">
    <property type="entry name" value="ARM-like"/>
</dbReference>
<sequence length="328" mass="36593">MSNINWPGLLKWSLRHTDGTTDVRRMSQEDMDFLSSAIQEALKNIEDPFQAIQETLPKLKSQSDEEVLTALAVLERCLDFPETARNIEKLDGVQPLLGCLSHQNHDVQEKSCEIFSLLLAHNPEIQEATCNRNGLDKFLALVDSNSQDMVRFRALSALAALTRHFPRAEKMLVDRNGFATLMHAVASGNPRDSQKAASLARHLVHEQRVPPQQVGSSDVSLAVQSCLGDRNVDQSGLEYGEVIAGFLEALVATHRDVLQQTKQLPIIKQAVEGRLQYLGQCQRHHLASRREAERNKPTGAEVDPHELPLDVSVEVDMLKSVLDKVKYA</sequence>
<dbReference type="PhylomeDB" id="A0A0G4G575"/>
<dbReference type="SUPFAM" id="SSF48371">
    <property type="entry name" value="ARM repeat"/>
    <property type="match status" value="1"/>
</dbReference>
<proteinExistence type="predicted"/>
<dbReference type="OMA" id="RWSMEYH"/>
<reference evidence="1 2" key="1">
    <citation type="submission" date="2014-11" db="EMBL/GenBank/DDBJ databases">
        <authorList>
            <person name="Zhu J."/>
            <person name="Qi W."/>
            <person name="Song R."/>
        </authorList>
    </citation>
    <scope>NUCLEOTIDE SEQUENCE [LARGE SCALE GENOMIC DNA]</scope>
</reference>
<accession>A0A0G4G575</accession>
<dbReference type="OrthoDB" id="10250458at2759"/>
<dbReference type="InterPro" id="IPR016024">
    <property type="entry name" value="ARM-type_fold"/>
</dbReference>
<dbReference type="AlphaFoldDB" id="A0A0G4G575"/>
<dbReference type="Proteomes" id="UP000041254">
    <property type="component" value="Unassembled WGS sequence"/>
</dbReference>
<evidence type="ECO:0000313" key="1">
    <source>
        <dbReference type="EMBL" id="CEM23654.1"/>
    </source>
</evidence>
<evidence type="ECO:0000313" key="2">
    <source>
        <dbReference type="Proteomes" id="UP000041254"/>
    </source>
</evidence>
<dbReference type="InterPro" id="IPR050693">
    <property type="entry name" value="Hsp70_NEF-Inhibitors"/>
</dbReference>
<gene>
    <name evidence="1" type="ORF">Vbra_17069</name>
</gene>
<evidence type="ECO:0008006" key="3">
    <source>
        <dbReference type="Google" id="ProtNLM"/>
    </source>
</evidence>
<dbReference type="Gene3D" id="1.25.10.10">
    <property type="entry name" value="Leucine-rich Repeat Variant"/>
    <property type="match status" value="1"/>
</dbReference>
<dbReference type="PANTHER" id="PTHR19316:SF18">
    <property type="entry name" value="HSP70-BINDING PROTEIN 1"/>
    <property type="match status" value="1"/>
</dbReference>
<dbReference type="GO" id="GO:0000774">
    <property type="term" value="F:adenyl-nucleotide exchange factor activity"/>
    <property type="evidence" value="ECO:0007669"/>
    <property type="project" value="TreeGrafter"/>
</dbReference>